<accession>A0ABR3XAF2</accession>
<name>A0ABR3XAF2_9EURO</name>
<dbReference type="EMBL" id="JAVDPF010000024">
    <property type="protein sequence ID" value="KAL1872593.1"/>
    <property type="molecule type" value="Genomic_DNA"/>
</dbReference>
<feature type="region of interest" description="Disordered" evidence="1">
    <location>
        <begin position="1"/>
        <end position="23"/>
    </location>
</feature>
<feature type="compositionally biased region" description="Basic and acidic residues" evidence="1">
    <location>
        <begin position="1"/>
        <end position="11"/>
    </location>
</feature>
<dbReference type="Proteomes" id="UP001583193">
    <property type="component" value="Unassembled WGS sequence"/>
</dbReference>
<proteinExistence type="predicted"/>
<gene>
    <name evidence="2" type="ORF">Plec18167_006711</name>
</gene>
<reference evidence="2 3" key="1">
    <citation type="journal article" date="2024" name="IMA Fungus">
        <title>IMA Genome - F19 : A genome assembly and annotation guide to empower mycologists, including annotated draft genome sequences of Ceratocystis pirilliformis, Diaporthe australafricana, Fusarium ophioides, Paecilomyces lecythidis, and Sporothrix stenoceras.</title>
        <authorList>
            <person name="Aylward J."/>
            <person name="Wilson A.M."/>
            <person name="Visagie C.M."/>
            <person name="Spraker J."/>
            <person name="Barnes I."/>
            <person name="Buitendag C."/>
            <person name="Ceriani C."/>
            <person name="Del Mar Angel L."/>
            <person name="du Plessis D."/>
            <person name="Fuchs T."/>
            <person name="Gasser K."/>
            <person name="Kramer D."/>
            <person name="Li W."/>
            <person name="Munsamy K."/>
            <person name="Piso A."/>
            <person name="Price J.L."/>
            <person name="Sonnekus B."/>
            <person name="Thomas C."/>
            <person name="van der Nest A."/>
            <person name="van Dijk A."/>
            <person name="van Heerden A."/>
            <person name="van Vuuren N."/>
            <person name="Yilmaz N."/>
            <person name="Duong T.A."/>
            <person name="van der Merwe N.A."/>
            <person name="Wingfield M.J."/>
            <person name="Wingfield B.D."/>
        </authorList>
    </citation>
    <scope>NUCLEOTIDE SEQUENCE [LARGE SCALE GENOMIC DNA]</scope>
    <source>
        <strain evidence="2 3">CMW 18167</strain>
    </source>
</reference>
<evidence type="ECO:0000256" key="1">
    <source>
        <dbReference type="SAM" id="MobiDB-lite"/>
    </source>
</evidence>
<protein>
    <submittedName>
        <fullName evidence="2">Uncharacterized protein</fullName>
    </submittedName>
</protein>
<organism evidence="2 3">
    <name type="scientific">Paecilomyces lecythidis</name>
    <dbReference type="NCBI Taxonomy" id="3004212"/>
    <lineage>
        <taxon>Eukaryota</taxon>
        <taxon>Fungi</taxon>
        <taxon>Dikarya</taxon>
        <taxon>Ascomycota</taxon>
        <taxon>Pezizomycotina</taxon>
        <taxon>Eurotiomycetes</taxon>
        <taxon>Eurotiomycetidae</taxon>
        <taxon>Eurotiales</taxon>
        <taxon>Thermoascaceae</taxon>
        <taxon>Paecilomyces</taxon>
    </lineage>
</organism>
<sequence length="165" mass="19031">MVTSAFREHLNEGAPCERTPSFPDLSKMGTLALTIEPTSTEDLWARLPQNDDLSTWSTVPKTKFLKLRKHLQALRDLCPKVKKMVRRMPDPNYAKVAYSVAKLQGHVRDVEAANRKMAARIDELEIDLCHERRQFESERKAFADREQYLMNQLLSDCEICHNEAS</sequence>
<evidence type="ECO:0000313" key="3">
    <source>
        <dbReference type="Proteomes" id="UP001583193"/>
    </source>
</evidence>
<evidence type="ECO:0000313" key="2">
    <source>
        <dbReference type="EMBL" id="KAL1872593.1"/>
    </source>
</evidence>
<keyword evidence="3" id="KW-1185">Reference proteome</keyword>
<comment type="caution">
    <text evidence="2">The sequence shown here is derived from an EMBL/GenBank/DDBJ whole genome shotgun (WGS) entry which is preliminary data.</text>
</comment>